<feature type="domain" description="U-box" evidence="12">
    <location>
        <begin position="781"/>
        <end position="852"/>
    </location>
</feature>
<evidence type="ECO:0000259" key="12">
    <source>
        <dbReference type="PROSITE" id="PS51698"/>
    </source>
</evidence>
<dbReference type="InterPro" id="IPR008271">
    <property type="entry name" value="Ser/Thr_kinase_AS"/>
</dbReference>
<dbReference type="FunCoup" id="A0A804R6G0">
    <property type="interactions" value="461"/>
</dbReference>
<feature type="binding site" evidence="9">
    <location>
        <position position="529"/>
    </location>
    <ligand>
        <name>ATP</name>
        <dbReference type="ChEBI" id="CHEBI:30616"/>
    </ligand>
</feature>
<dbReference type="GO" id="GO:0061630">
    <property type="term" value="F:ubiquitin protein ligase activity"/>
    <property type="evidence" value="ECO:0007669"/>
    <property type="project" value="UniProtKB-EC"/>
</dbReference>
<dbReference type="SUPFAM" id="SSF56112">
    <property type="entry name" value="Protein kinase-like (PK-like)"/>
    <property type="match status" value="1"/>
</dbReference>
<dbReference type="Pfam" id="PF00069">
    <property type="entry name" value="Pkinase"/>
    <property type="match status" value="1"/>
</dbReference>
<dbReference type="PANTHER" id="PTHR45647">
    <property type="entry name" value="OS02G0152300 PROTEIN"/>
    <property type="match status" value="1"/>
</dbReference>
<dbReference type="Gene3D" id="1.10.510.10">
    <property type="entry name" value="Transferase(Phosphotransferase) domain 1"/>
    <property type="match status" value="1"/>
</dbReference>
<comment type="pathway">
    <text evidence="2">Protein modification; protein ubiquitination.</text>
</comment>
<reference evidence="13" key="2">
    <citation type="submission" date="2019-07" db="EMBL/GenBank/DDBJ databases">
        <authorList>
            <person name="Seetharam A."/>
            <person name="Woodhouse M."/>
            <person name="Cannon E."/>
        </authorList>
    </citation>
    <scope>NUCLEOTIDE SEQUENCE [LARGE SCALE GENOMIC DNA]</scope>
    <source>
        <strain evidence="13">cv. B73</strain>
    </source>
</reference>
<dbReference type="PROSITE" id="PS51698">
    <property type="entry name" value="U_BOX"/>
    <property type="match status" value="1"/>
</dbReference>
<evidence type="ECO:0000256" key="6">
    <source>
        <dbReference type="ARBA" id="ARBA00022777"/>
    </source>
</evidence>
<dbReference type="CDD" id="cd01989">
    <property type="entry name" value="USP_STK_Ubox_N"/>
    <property type="match status" value="1"/>
</dbReference>
<dbReference type="FunFam" id="3.30.200.20:FF:000162">
    <property type="entry name" value="Adenine nucleotide alpha hydrolase-like domain kinase"/>
    <property type="match status" value="1"/>
</dbReference>
<organism evidence="13 14">
    <name type="scientific">Zea mays</name>
    <name type="common">Maize</name>
    <dbReference type="NCBI Taxonomy" id="4577"/>
    <lineage>
        <taxon>Eukaryota</taxon>
        <taxon>Viridiplantae</taxon>
        <taxon>Streptophyta</taxon>
        <taxon>Embryophyta</taxon>
        <taxon>Tracheophyta</taxon>
        <taxon>Spermatophyta</taxon>
        <taxon>Magnoliopsida</taxon>
        <taxon>Liliopsida</taxon>
        <taxon>Poales</taxon>
        <taxon>Poaceae</taxon>
        <taxon>PACMAD clade</taxon>
        <taxon>Panicoideae</taxon>
        <taxon>Andropogonodae</taxon>
        <taxon>Andropogoneae</taxon>
        <taxon>Tripsacinae</taxon>
        <taxon>Zea</taxon>
    </lineage>
</organism>
<dbReference type="InterPro" id="IPR013083">
    <property type="entry name" value="Znf_RING/FYVE/PHD"/>
</dbReference>
<protein>
    <recommendedName>
        <fullName evidence="3">RING-type E3 ubiquitin transferase</fullName>
        <ecNumber evidence="3">2.3.2.27</ecNumber>
    </recommendedName>
</protein>
<dbReference type="Gene3D" id="3.40.50.620">
    <property type="entry name" value="HUPs"/>
    <property type="match status" value="1"/>
</dbReference>
<dbReference type="SMART" id="SM00504">
    <property type="entry name" value="Ubox"/>
    <property type="match status" value="1"/>
</dbReference>
<dbReference type="InterPro" id="IPR017441">
    <property type="entry name" value="Protein_kinase_ATP_BS"/>
</dbReference>
<evidence type="ECO:0000256" key="2">
    <source>
        <dbReference type="ARBA" id="ARBA00004906"/>
    </source>
</evidence>
<evidence type="ECO:0000259" key="11">
    <source>
        <dbReference type="PROSITE" id="PS50011"/>
    </source>
</evidence>
<dbReference type="GO" id="GO:0004672">
    <property type="term" value="F:protein kinase activity"/>
    <property type="evidence" value="ECO:0007669"/>
    <property type="project" value="InterPro"/>
</dbReference>
<dbReference type="CDD" id="cd16655">
    <property type="entry name" value="RING-Ubox_WDSUB1-like"/>
    <property type="match status" value="1"/>
</dbReference>
<dbReference type="EnsemblPlants" id="Zm00001eb385250_T001">
    <property type="protein sequence ID" value="Zm00001eb385250_P001"/>
    <property type="gene ID" value="Zm00001eb385250"/>
</dbReference>
<keyword evidence="7" id="KW-0833">Ubl conjugation pathway</keyword>
<keyword evidence="4" id="KW-0808">Transferase</keyword>
<evidence type="ECO:0000256" key="7">
    <source>
        <dbReference type="ARBA" id="ARBA00022786"/>
    </source>
</evidence>
<dbReference type="EC" id="2.3.2.27" evidence="3"/>
<evidence type="ECO:0000256" key="9">
    <source>
        <dbReference type="PROSITE-ProRule" id="PRU10141"/>
    </source>
</evidence>
<keyword evidence="14" id="KW-1185">Reference proteome</keyword>
<dbReference type="InterPro" id="IPR003613">
    <property type="entry name" value="Ubox_domain"/>
</dbReference>
<feature type="domain" description="Protein kinase" evidence="11">
    <location>
        <begin position="502"/>
        <end position="768"/>
    </location>
</feature>
<evidence type="ECO:0000256" key="10">
    <source>
        <dbReference type="SAM" id="MobiDB-lite"/>
    </source>
</evidence>
<dbReference type="PROSITE" id="PS00107">
    <property type="entry name" value="PROTEIN_KINASE_ATP"/>
    <property type="match status" value="1"/>
</dbReference>
<evidence type="ECO:0000256" key="5">
    <source>
        <dbReference type="ARBA" id="ARBA00022741"/>
    </source>
</evidence>
<comment type="catalytic activity">
    <reaction evidence="1">
        <text>S-ubiquitinyl-[E2 ubiquitin-conjugating enzyme]-L-cysteine + [acceptor protein]-L-lysine = [E2 ubiquitin-conjugating enzyme]-L-cysteine + N(6)-ubiquitinyl-[acceptor protein]-L-lysine.</text>
        <dbReference type="EC" id="2.3.2.27"/>
    </reaction>
</comment>
<feature type="region of interest" description="Disordered" evidence="10">
    <location>
        <begin position="1"/>
        <end position="98"/>
    </location>
</feature>
<evidence type="ECO:0000256" key="3">
    <source>
        <dbReference type="ARBA" id="ARBA00012483"/>
    </source>
</evidence>
<sequence>MNKIKAQHAEIADQNETNPSSGSPSRTRTSHHARPQSNWGPHGRRSGLHVTVTEPARGPPVACPQDRSSSVELTSRPPPAGAAGMEEGASSPGDGGGMQFQVAVAVRGDGRASRRAARWAAASLVPPGGRVALVHVIPPVSFVPSPSGERVPVDKMEPEVVEMYAQDNRALAQEIFLPFRRLVGRGKSVETVVLEGDSVAEALVRYAAESGVRSLVLGSASLSWFRRILRLQDVPFTILKTVPSSCNIFVVSRRRLTIKIANQARSSKPNASIRIQSISHKAFDQIQRDWLQDKQALNNLADDEIPKYSENSISGSFSQVCSSISTSSIAVKSSESHRRGFLGSLGRRTPGRERNKDFDAIGQLKEVHYVALSSVEEYQHIDEEEKLRKELKDTLMMYDRACGNLAHASKKIQLFSSDCCEDVNKVQDALQREEVLKQTVPDEKNKHLEAIGAVEMAKNAFTHETYSKHQAENAKAVDALLSTGKSCRRYSKHEIELATDYFSDAKKIGEGGYGNVYRCTLDHTEVAVKVVEQDSINKIDEFLREVEILGQLHHPNLVLLLGFCPEIGCLVYEYMENGSLEDLLINDKGQPLHWFLRFQIIFDVACGLAFLHGTKPEPIVHRDLKPGNILLDKNYVSKIGDVGFAKPISDLVPEGLTEYRDTVIAGTLYYMDPEYQLTGTVRPKSDLYALGIIILQLLTGKRPPGLVNSVEEGIKRGILSDILDKSQPDWPIAEAEMLAKLGLWCTALKCRDRPNLESVVLPELENILSRVTVSLKLENILAPSHFFCPILQEVMENPYVAADGHTYEHRAIKAWLEKHKISPMTNQRLPHLSIIPNHSLHAAIQQWKLRAS</sequence>
<dbReference type="Gene3D" id="3.30.40.10">
    <property type="entry name" value="Zinc/RING finger domain, C3HC4 (zinc finger)"/>
    <property type="match status" value="1"/>
</dbReference>
<dbReference type="SUPFAM" id="SSF57850">
    <property type="entry name" value="RING/U-box"/>
    <property type="match status" value="1"/>
</dbReference>
<dbReference type="Pfam" id="PF04564">
    <property type="entry name" value="U-box"/>
    <property type="match status" value="1"/>
</dbReference>
<gene>
    <name evidence="13" type="primary">LOC103638622</name>
</gene>
<evidence type="ECO:0000256" key="8">
    <source>
        <dbReference type="ARBA" id="ARBA00022840"/>
    </source>
</evidence>
<dbReference type="InterPro" id="IPR006016">
    <property type="entry name" value="UspA"/>
</dbReference>
<dbReference type="InterPro" id="IPR011009">
    <property type="entry name" value="Kinase-like_dom_sf"/>
</dbReference>
<feature type="compositionally biased region" description="Low complexity" evidence="10">
    <location>
        <begin position="81"/>
        <end position="92"/>
    </location>
</feature>
<dbReference type="Proteomes" id="UP000007305">
    <property type="component" value="Chromosome 9"/>
</dbReference>
<dbReference type="PANTHER" id="PTHR45647:SF65">
    <property type="entry name" value="U-BOX DOMAIN-CONTAINING PROTEIN KINASE FAMILY PROTEIN"/>
    <property type="match status" value="1"/>
</dbReference>
<proteinExistence type="predicted"/>
<dbReference type="SMART" id="SM00220">
    <property type="entry name" value="S_TKc"/>
    <property type="match status" value="1"/>
</dbReference>
<dbReference type="Pfam" id="PF00582">
    <property type="entry name" value="Usp"/>
    <property type="match status" value="1"/>
</dbReference>
<keyword evidence="6" id="KW-0418">Kinase</keyword>
<dbReference type="GO" id="GO:0016567">
    <property type="term" value="P:protein ubiquitination"/>
    <property type="evidence" value="ECO:0007669"/>
    <property type="project" value="UniProtKB-UniPathway"/>
</dbReference>
<dbReference type="AlphaFoldDB" id="A0A804R6G0"/>
<reference evidence="13" key="3">
    <citation type="submission" date="2021-05" db="UniProtKB">
        <authorList>
            <consortium name="EnsemblPlants"/>
        </authorList>
    </citation>
    <scope>IDENTIFICATION</scope>
    <source>
        <strain evidence="13">cv. B73</strain>
    </source>
</reference>
<dbReference type="PROSITE" id="PS50011">
    <property type="entry name" value="PROTEIN_KINASE_DOM"/>
    <property type="match status" value="1"/>
</dbReference>
<name>A0A804R6G0_MAIZE</name>
<dbReference type="Gene3D" id="3.30.200.20">
    <property type="entry name" value="Phosphorylase Kinase, domain 1"/>
    <property type="match status" value="1"/>
</dbReference>
<evidence type="ECO:0000313" key="13">
    <source>
        <dbReference type="EnsemblPlants" id="Zm00001eb385250_P001"/>
    </source>
</evidence>
<accession>A0A804R6G0</accession>
<reference evidence="14" key="1">
    <citation type="journal article" date="2009" name="Science">
        <title>The B73 maize genome: complexity, diversity, and dynamics.</title>
        <authorList>
            <person name="Schnable P.S."/>
            <person name="Ware D."/>
            <person name="Fulton R.S."/>
            <person name="Stein J.C."/>
            <person name="Wei F."/>
            <person name="Pasternak S."/>
            <person name="Liang C."/>
            <person name="Zhang J."/>
            <person name="Fulton L."/>
            <person name="Graves T.A."/>
            <person name="Minx P."/>
            <person name="Reily A.D."/>
            <person name="Courtney L."/>
            <person name="Kruchowski S.S."/>
            <person name="Tomlinson C."/>
            <person name="Strong C."/>
            <person name="Delehaunty K."/>
            <person name="Fronick C."/>
            <person name="Courtney B."/>
            <person name="Rock S.M."/>
            <person name="Belter E."/>
            <person name="Du F."/>
            <person name="Kim K."/>
            <person name="Abbott R.M."/>
            <person name="Cotton M."/>
            <person name="Levy A."/>
            <person name="Marchetto P."/>
            <person name="Ochoa K."/>
            <person name="Jackson S.M."/>
            <person name="Gillam B."/>
            <person name="Chen W."/>
            <person name="Yan L."/>
            <person name="Higginbotham J."/>
            <person name="Cardenas M."/>
            <person name="Waligorski J."/>
            <person name="Applebaum E."/>
            <person name="Phelps L."/>
            <person name="Falcone J."/>
            <person name="Kanchi K."/>
            <person name="Thane T."/>
            <person name="Scimone A."/>
            <person name="Thane N."/>
            <person name="Henke J."/>
            <person name="Wang T."/>
            <person name="Ruppert J."/>
            <person name="Shah N."/>
            <person name="Rotter K."/>
            <person name="Hodges J."/>
            <person name="Ingenthron E."/>
            <person name="Cordes M."/>
            <person name="Kohlberg S."/>
            <person name="Sgro J."/>
            <person name="Delgado B."/>
            <person name="Mead K."/>
            <person name="Chinwalla A."/>
            <person name="Leonard S."/>
            <person name="Crouse K."/>
            <person name="Collura K."/>
            <person name="Kudrna D."/>
            <person name="Currie J."/>
            <person name="He R."/>
            <person name="Angelova A."/>
            <person name="Rajasekar S."/>
            <person name="Mueller T."/>
            <person name="Lomeli R."/>
            <person name="Scara G."/>
            <person name="Ko A."/>
            <person name="Delaney K."/>
            <person name="Wissotski M."/>
            <person name="Lopez G."/>
            <person name="Campos D."/>
            <person name="Braidotti M."/>
            <person name="Ashley E."/>
            <person name="Golser W."/>
            <person name="Kim H."/>
            <person name="Lee S."/>
            <person name="Lin J."/>
            <person name="Dujmic Z."/>
            <person name="Kim W."/>
            <person name="Talag J."/>
            <person name="Zuccolo A."/>
            <person name="Fan C."/>
            <person name="Sebastian A."/>
            <person name="Kramer M."/>
            <person name="Spiegel L."/>
            <person name="Nascimento L."/>
            <person name="Zutavern T."/>
            <person name="Miller B."/>
            <person name="Ambroise C."/>
            <person name="Muller S."/>
            <person name="Spooner W."/>
            <person name="Narechania A."/>
            <person name="Ren L."/>
            <person name="Wei S."/>
            <person name="Kumari S."/>
            <person name="Faga B."/>
            <person name="Levy M.J."/>
            <person name="McMahan L."/>
            <person name="Van Buren P."/>
            <person name="Vaughn M.W."/>
            <person name="Ying K."/>
            <person name="Yeh C.-T."/>
            <person name="Emrich S.J."/>
            <person name="Jia Y."/>
            <person name="Kalyanaraman A."/>
            <person name="Hsia A.-P."/>
            <person name="Barbazuk W.B."/>
            <person name="Baucom R.S."/>
            <person name="Brutnell T.P."/>
            <person name="Carpita N.C."/>
            <person name="Chaparro C."/>
            <person name="Chia J.-M."/>
            <person name="Deragon J.-M."/>
            <person name="Estill J.C."/>
            <person name="Fu Y."/>
            <person name="Jeddeloh J.A."/>
            <person name="Han Y."/>
            <person name="Lee H."/>
            <person name="Li P."/>
            <person name="Lisch D.R."/>
            <person name="Liu S."/>
            <person name="Liu Z."/>
            <person name="Nagel D.H."/>
            <person name="McCann M.C."/>
            <person name="SanMiguel P."/>
            <person name="Myers A.M."/>
            <person name="Nettleton D."/>
            <person name="Nguyen J."/>
            <person name="Penning B.W."/>
            <person name="Ponnala L."/>
            <person name="Schneider K.L."/>
            <person name="Schwartz D.C."/>
            <person name="Sharma A."/>
            <person name="Soderlund C."/>
            <person name="Springer N.M."/>
            <person name="Sun Q."/>
            <person name="Wang H."/>
            <person name="Waterman M."/>
            <person name="Westerman R."/>
            <person name="Wolfgruber T.K."/>
            <person name="Yang L."/>
            <person name="Yu Y."/>
            <person name="Zhang L."/>
            <person name="Zhou S."/>
            <person name="Zhu Q."/>
            <person name="Bennetzen J.L."/>
            <person name="Dawe R.K."/>
            <person name="Jiang J."/>
            <person name="Jiang N."/>
            <person name="Presting G.G."/>
            <person name="Wessler S.R."/>
            <person name="Aluru S."/>
            <person name="Martienssen R.A."/>
            <person name="Clifton S.W."/>
            <person name="McCombie W.R."/>
            <person name="Wing R.A."/>
            <person name="Wilson R.K."/>
        </authorList>
    </citation>
    <scope>NUCLEOTIDE SEQUENCE [LARGE SCALE GENOMIC DNA]</scope>
    <source>
        <strain evidence="14">cv. B73</strain>
    </source>
</reference>
<dbReference type="InParanoid" id="A0A804R6G0"/>
<dbReference type="PROSITE" id="PS00108">
    <property type="entry name" value="PROTEIN_KINASE_ST"/>
    <property type="match status" value="1"/>
</dbReference>
<evidence type="ECO:0000256" key="4">
    <source>
        <dbReference type="ARBA" id="ARBA00022679"/>
    </source>
</evidence>
<dbReference type="SUPFAM" id="SSF52402">
    <property type="entry name" value="Adenine nucleotide alpha hydrolases-like"/>
    <property type="match status" value="1"/>
</dbReference>
<keyword evidence="5 9" id="KW-0547">Nucleotide-binding</keyword>
<keyword evidence="8 9" id="KW-0067">ATP-binding</keyword>
<evidence type="ECO:0000313" key="14">
    <source>
        <dbReference type="Proteomes" id="UP000007305"/>
    </source>
</evidence>
<dbReference type="GO" id="GO:0005524">
    <property type="term" value="F:ATP binding"/>
    <property type="evidence" value="ECO:0007669"/>
    <property type="project" value="UniProtKB-UniRule"/>
</dbReference>
<dbReference type="InterPro" id="IPR000719">
    <property type="entry name" value="Prot_kinase_dom"/>
</dbReference>
<dbReference type="UniPathway" id="UPA00143"/>
<dbReference type="InterPro" id="IPR051348">
    <property type="entry name" value="U-box_ubiquitin_ligases"/>
</dbReference>
<dbReference type="Gramene" id="Zm00001eb385250_T001">
    <property type="protein sequence ID" value="Zm00001eb385250_P001"/>
    <property type="gene ID" value="Zm00001eb385250"/>
</dbReference>
<evidence type="ECO:0000256" key="1">
    <source>
        <dbReference type="ARBA" id="ARBA00000900"/>
    </source>
</evidence>
<dbReference type="InterPro" id="IPR014729">
    <property type="entry name" value="Rossmann-like_a/b/a_fold"/>
</dbReference>